<organism evidence="1 2">
    <name type="scientific">Elysia crispata</name>
    <name type="common">lettuce slug</name>
    <dbReference type="NCBI Taxonomy" id="231223"/>
    <lineage>
        <taxon>Eukaryota</taxon>
        <taxon>Metazoa</taxon>
        <taxon>Spiralia</taxon>
        <taxon>Lophotrochozoa</taxon>
        <taxon>Mollusca</taxon>
        <taxon>Gastropoda</taxon>
        <taxon>Heterobranchia</taxon>
        <taxon>Euthyneura</taxon>
        <taxon>Panpulmonata</taxon>
        <taxon>Sacoglossa</taxon>
        <taxon>Placobranchoidea</taxon>
        <taxon>Plakobranchidae</taxon>
        <taxon>Elysia</taxon>
    </lineage>
</organism>
<evidence type="ECO:0000313" key="1">
    <source>
        <dbReference type="EMBL" id="KAK3783568.1"/>
    </source>
</evidence>
<dbReference type="Proteomes" id="UP001283361">
    <property type="component" value="Unassembled WGS sequence"/>
</dbReference>
<name>A0AAE1DVZ8_9GAST</name>
<keyword evidence="2" id="KW-1185">Reference proteome</keyword>
<reference evidence="1" key="1">
    <citation type="journal article" date="2023" name="G3 (Bethesda)">
        <title>A reference genome for the long-term kleptoplast-retaining sea slug Elysia crispata morphotype clarki.</title>
        <authorList>
            <person name="Eastman K.E."/>
            <person name="Pendleton A.L."/>
            <person name="Shaikh M.A."/>
            <person name="Suttiyut T."/>
            <person name="Ogas R."/>
            <person name="Tomko P."/>
            <person name="Gavelis G."/>
            <person name="Widhalm J.R."/>
            <person name="Wisecaver J.H."/>
        </authorList>
    </citation>
    <scope>NUCLEOTIDE SEQUENCE</scope>
    <source>
        <strain evidence="1">ECLA1</strain>
    </source>
</reference>
<sequence>MGARFEVFYASPVSWVRGLRYSMQAPSALLQATALPGLRARRASRYHYFPEFRKGMMGNHSEAALN</sequence>
<evidence type="ECO:0000313" key="2">
    <source>
        <dbReference type="Proteomes" id="UP001283361"/>
    </source>
</evidence>
<proteinExistence type="predicted"/>
<comment type="caution">
    <text evidence="1">The sequence shown here is derived from an EMBL/GenBank/DDBJ whole genome shotgun (WGS) entry which is preliminary data.</text>
</comment>
<dbReference type="EMBL" id="JAWDGP010002389">
    <property type="protein sequence ID" value="KAK3783568.1"/>
    <property type="molecule type" value="Genomic_DNA"/>
</dbReference>
<dbReference type="AlphaFoldDB" id="A0AAE1DVZ8"/>
<protein>
    <submittedName>
        <fullName evidence="1">Uncharacterized protein</fullName>
    </submittedName>
</protein>
<gene>
    <name evidence="1" type="ORF">RRG08_055446</name>
</gene>
<accession>A0AAE1DVZ8</accession>